<sequence length="119" mass="12654">MSEKPPTAPPTGPESDDQAGESSHADVPLHDVVHPSEVRRAPRYGRFLLAGAVLGTVIGLGLGYYVVGTPEAQGMLKPGVYIGVTIAFTATLTTLAAGLIAVLADRRSLRKYERARTRR</sequence>
<name>A0ABS3I9N2_9MICO</name>
<keyword evidence="2" id="KW-0812">Transmembrane</keyword>
<protein>
    <submittedName>
        <fullName evidence="3">Uncharacterized protein</fullName>
    </submittedName>
</protein>
<accession>A0ABS3I9N2</accession>
<gene>
    <name evidence="3" type="ORF">J0911_11610</name>
</gene>
<organism evidence="3 4">
    <name type="scientific">Myceligenerans salitolerans</name>
    <dbReference type="NCBI Taxonomy" id="1230528"/>
    <lineage>
        <taxon>Bacteria</taxon>
        <taxon>Bacillati</taxon>
        <taxon>Actinomycetota</taxon>
        <taxon>Actinomycetes</taxon>
        <taxon>Micrococcales</taxon>
        <taxon>Promicromonosporaceae</taxon>
        <taxon>Myceligenerans</taxon>
    </lineage>
</organism>
<dbReference type="RefSeq" id="WP_207275601.1">
    <property type="nucleotide sequence ID" value="NZ_JAFMPK010000044.1"/>
</dbReference>
<dbReference type="EMBL" id="JAFMPK010000044">
    <property type="protein sequence ID" value="MBO0609668.1"/>
    <property type="molecule type" value="Genomic_DNA"/>
</dbReference>
<reference evidence="4" key="1">
    <citation type="submission" date="2023-07" db="EMBL/GenBank/DDBJ databases">
        <title>Myceligenerans salitolerans sp. nov., a halotolerant actinomycete isolated from a salt lake in Xinjiang, China.</title>
        <authorList>
            <person name="Guan T."/>
        </authorList>
    </citation>
    <scope>NUCLEOTIDE SEQUENCE [LARGE SCALE GENOMIC DNA]</scope>
    <source>
        <strain evidence="4">XHU 5031</strain>
    </source>
</reference>
<evidence type="ECO:0000313" key="4">
    <source>
        <dbReference type="Proteomes" id="UP000664617"/>
    </source>
</evidence>
<dbReference type="Proteomes" id="UP000664617">
    <property type="component" value="Unassembled WGS sequence"/>
</dbReference>
<feature type="compositionally biased region" description="Basic and acidic residues" evidence="1">
    <location>
        <begin position="23"/>
        <end position="34"/>
    </location>
</feature>
<keyword evidence="4" id="KW-1185">Reference proteome</keyword>
<evidence type="ECO:0000256" key="2">
    <source>
        <dbReference type="SAM" id="Phobius"/>
    </source>
</evidence>
<evidence type="ECO:0000313" key="3">
    <source>
        <dbReference type="EMBL" id="MBO0609668.1"/>
    </source>
</evidence>
<feature type="region of interest" description="Disordered" evidence="1">
    <location>
        <begin position="1"/>
        <end position="34"/>
    </location>
</feature>
<feature type="transmembrane region" description="Helical" evidence="2">
    <location>
        <begin position="47"/>
        <end position="67"/>
    </location>
</feature>
<keyword evidence="2" id="KW-1133">Transmembrane helix</keyword>
<proteinExistence type="predicted"/>
<feature type="transmembrane region" description="Helical" evidence="2">
    <location>
        <begin position="79"/>
        <end position="104"/>
    </location>
</feature>
<evidence type="ECO:0000256" key="1">
    <source>
        <dbReference type="SAM" id="MobiDB-lite"/>
    </source>
</evidence>
<comment type="caution">
    <text evidence="3">The sequence shown here is derived from an EMBL/GenBank/DDBJ whole genome shotgun (WGS) entry which is preliminary data.</text>
</comment>
<feature type="compositionally biased region" description="Pro residues" evidence="1">
    <location>
        <begin position="1"/>
        <end position="12"/>
    </location>
</feature>
<keyword evidence="2" id="KW-0472">Membrane</keyword>